<accession>A0A445BX75</accession>
<dbReference type="GO" id="GO:0008270">
    <property type="term" value="F:zinc ion binding"/>
    <property type="evidence" value="ECO:0007669"/>
    <property type="project" value="InterPro"/>
</dbReference>
<dbReference type="Proteomes" id="UP000289738">
    <property type="component" value="Chromosome A08"/>
</dbReference>
<proteinExistence type="predicted"/>
<dbReference type="AlphaFoldDB" id="A0A445BX75"/>
<keyword evidence="3" id="KW-1185">Reference proteome</keyword>
<feature type="region of interest" description="Disordered" evidence="1">
    <location>
        <begin position="33"/>
        <end position="55"/>
    </location>
</feature>
<gene>
    <name evidence="2" type="ORF">Ahy_A08g039593</name>
</gene>
<evidence type="ECO:0000313" key="2">
    <source>
        <dbReference type="EMBL" id="RYR43161.1"/>
    </source>
</evidence>
<organism evidence="2 3">
    <name type="scientific">Arachis hypogaea</name>
    <name type="common">Peanut</name>
    <dbReference type="NCBI Taxonomy" id="3818"/>
    <lineage>
        <taxon>Eukaryota</taxon>
        <taxon>Viridiplantae</taxon>
        <taxon>Streptophyta</taxon>
        <taxon>Embryophyta</taxon>
        <taxon>Tracheophyta</taxon>
        <taxon>Spermatophyta</taxon>
        <taxon>Magnoliopsida</taxon>
        <taxon>eudicotyledons</taxon>
        <taxon>Gunneridae</taxon>
        <taxon>Pentapetalae</taxon>
        <taxon>rosids</taxon>
        <taxon>fabids</taxon>
        <taxon>Fabales</taxon>
        <taxon>Fabaceae</taxon>
        <taxon>Papilionoideae</taxon>
        <taxon>50 kb inversion clade</taxon>
        <taxon>dalbergioids sensu lato</taxon>
        <taxon>Dalbergieae</taxon>
        <taxon>Pterocarpus clade</taxon>
        <taxon>Arachis</taxon>
    </lineage>
</organism>
<evidence type="ECO:0000256" key="1">
    <source>
        <dbReference type="SAM" id="MobiDB-lite"/>
    </source>
</evidence>
<reference evidence="2 3" key="1">
    <citation type="submission" date="2019-01" db="EMBL/GenBank/DDBJ databases">
        <title>Sequencing of cultivated peanut Arachis hypogaea provides insights into genome evolution and oil improvement.</title>
        <authorList>
            <person name="Chen X."/>
        </authorList>
    </citation>
    <scope>NUCLEOTIDE SEQUENCE [LARGE SCALE GENOMIC DNA]</scope>
    <source>
        <strain evidence="3">cv. Fuhuasheng</strain>
        <tissue evidence="2">Leaves</tissue>
    </source>
</reference>
<dbReference type="EMBL" id="SDMP01000008">
    <property type="protein sequence ID" value="RYR43161.1"/>
    <property type="molecule type" value="Genomic_DNA"/>
</dbReference>
<name>A0A445BX75_ARAHY</name>
<feature type="compositionally biased region" description="Basic and acidic residues" evidence="1">
    <location>
        <begin position="41"/>
        <end position="50"/>
    </location>
</feature>
<protein>
    <recommendedName>
        <fullName evidence="4">CCHC-type domain-containing protein</fullName>
    </recommendedName>
</protein>
<evidence type="ECO:0008006" key="4">
    <source>
        <dbReference type="Google" id="ProtNLM"/>
    </source>
</evidence>
<dbReference type="SUPFAM" id="SSF57756">
    <property type="entry name" value="Retrovirus zinc finger-like domains"/>
    <property type="match status" value="1"/>
</dbReference>
<dbReference type="GO" id="GO:0003676">
    <property type="term" value="F:nucleic acid binding"/>
    <property type="evidence" value="ECO:0007669"/>
    <property type="project" value="InterPro"/>
</dbReference>
<dbReference type="InterPro" id="IPR036875">
    <property type="entry name" value="Znf_CCHC_sf"/>
</dbReference>
<comment type="caution">
    <text evidence="2">The sequence shown here is derived from an EMBL/GenBank/DDBJ whole genome shotgun (WGS) entry which is preliminary data.</text>
</comment>
<sequence length="82" mass="9847">MKAYRRTYCFNVNPIKGQRSMKKNRVANTVKIKSGRPTMNRRKDKDEQPVDSKTQMKKKYNSIWCLYCDEVGHNRRTCKMKK</sequence>
<evidence type="ECO:0000313" key="3">
    <source>
        <dbReference type="Proteomes" id="UP000289738"/>
    </source>
</evidence>